<dbReference type="EMBL" id="WJXW01000004">
    <property type="protein sequence ID" value="KAF9737124.1"/>
    <property type="molecule type" value="Genomic_DNA"/>
</dbReference>
<reference evidence="1" key="1">
    <citation type="journal article" date="2020" name="Mol. Plant Microbe Interact.">
        <title>Genome Sequence of the Biocontrol Agent Coniothyrium minitans strain Conio (IMI 134523).</title>
        <authorList>
            <person name="Patel D."/>
            <person name="Shittu T.A."/>
            <person name="Baroncelli R."/>
            <person name="Muthumeenakshi S."/>
            <person name="Osborne T.H."/>
            <person name="Janganan T.K."/>
            <person name="Sreenivasaprasad S."/>
        </authorList>
    </citation>
    <scope>NUCLEOTIDE SEQUENCE</scope>
    <source>
        <strain evidence="1">Conio</strain>
    </source>
</reference>
<accession>A0A9P6KSW1</accession>
<dbReference type="AlphaFoldDB" id="A0A9P6KSW1"/>
<evidence type="ECO:0000313" key="1">
    <source>
        <dbReference type="EMBL" id="KAF9737124.1"/>
    </source>
</evidence>
<proteinExistence type="predicted"/>
<sequence>MAKFERALKDLWCPHAVAFASENDEKAASFLGVTTETRSLLSAARNSSIDAPQYTVQSQVISVDRFVVFNDSDAPKLPFPIDTAGILRVDPRLYGDVSCDESELGVTARPQGIIFRPMEHVADADCFNRNEADHPSTGTHSKCFSITTIRFAQEHADGDLKGDCAIHRGLETLHWCKEKHNPQTVIIIAAWKQERSYMHFEALLSEKLSPTNDLSLTTREPEFISFPMQETPDWDDNTVVELITFDFSKPLSNVARAAFEWYLNKFLATMQPSDPNAPSIAQPFGPLWSAGSSHRCFIAINWTGIPAREAWLRNFLAHPYDVAGYLVHGISLAGAAIKGTTGTLHAVDYLGLNYAEDGAADAGDEEDDVGF</sequence>
<comment type="caution">
    <text evidence="1">The sequence shown here is derived from an EMBL/GenBank/DDBJ whole genome shotgun (WGS) entry which is preliminary data.</text>
</comment>
<protein>
    <submittedName>
        <fullName evidence="1">Uncharacterized protein</fullName>
    </submittedName>
</protein>
<dbReference type="Proteomes" id="UP000756921">
    <property type="component" value="Unassembled WGS sequence"/>
</dbReference>
<gene>
    <name evidence="1" type="ORF">PMIN01_04903</name>
</gene>
<organism evidence="1 2">
    <name type="scientific">Paraphaeosphaeria minitans</name>
    <dbReference type="NCBI Taxonomy" id="565426"/>
    <lineage>
        <taxon>Eukaryota</taxon>
        <taxon>Fungi</taxon>
        <taxon>Dikarya</taxon>
        <taxon>Ascomycota</taxon>
        <taxon>Pezizomycotina</taxon>
        <taxon>Dothideomycetes</taxon>
        <taxon>Pleosporomycetidae</taxon>
        <taxon>Pleosporales</taxon>
        <taxon>Massarineae</taxon>
        <taxon>Didymosphaeriaceae</taxon>
        <taxon>Paraphaeosphaeria</taxon>
    </lineage>
</organism>
<dbReference type="OrthoDB" id="3746019at2759"/>
<name>A0A9P6KSW1_9PLEO</name>
<keyword evidence="2" id="KW-1185">Reference proteome</keyword>
<evidence type="ECO:0000313" key="2">
    <source>
        <dbReference type="Proteomes" id="UP000756921"/>
    </source>
</evidence>